<gene>
    <name evidence="1" type="ORF">BJF93_05680</name>
</gene>
<keyword evidence="2" id="KW-1185">Reference proteome</keyword>
<dbReference type="OrthoDB" id="8404474at2"/>
<dbReference type="EMBL" id="MKIP01000058">
    <property type="protein sequence ID" value="OLP58122.1"/>
    <property type="molecule type" value="Genomic_DNA"/>
</dbReference>
<dbReference type="Proteomes" id="UP000186364">
    <property type="component" value="Unassembled WGS sequence"/>
</dbReference>
<dbReference type="RefSeq" id="WP_075629330.1">
    <property type="nucleotide sequence ID" value="NZ_FOAM01000013.1"/>
</dbReference>
<protein>
    <submittedName>
        <fullName evidence="1">Uncharacterized protein</fullName>
    </submittedName>
</protein>
<accession>A0A1Q9ARQ5</accession>
<comment type="caution">
    <text evidence="1">The sequence shown here is derived from an EMBL/GenBank/DDBJ whole genome shotgun (WGS) entry which is preliminary data.</text>
</comment>
<reference evidence="1 2" key="1">
    <citation type="submission" date="2016-09" db="EMBL/GenBank/DDBJ databases">
        <title>Rhizobium sp. nov., a novel species isolated from the rice rhizosphere.</title>
        <authorList>
            <person name="Zhao J."/>
            <person name="Zhang X."/>
        </authorList>
    </citation>
    <scope>NUCLEOTIDE SEQUENCE [LARGE SCALE GENOMIC DNA]</scope>
    <source>
        <strain evidence="1 2">1.7048</strain>
    </source>
</reference>
<dbReference type="AlphaFoldDB" id="A0A1Q9ARQ5"/>
<name>A0A1Q9ARQ5_9HYPH</name>
<evidence type="ECO:0000313" key="2">
    <source>
        <dbReference type="Proteomes" id="UP000186364"/>
    </source>
</evidence>
<sequence length="136" mass="14949">MLIDETHSIDVVEFPVDALNEGNEYVVAGAKGAIRELASIHRQRQAAYAAKNRQKAKALRRPDARAVADAYMAAVEGDGMKRIIRAYISKLAPDADIDARSQDIIGIVRNLVRLGLIEKGFDSDQIKDKLTSMIAE</sequence>
<proteinExistence type="predicted"/>
<organism evidence="1 2">
    <name type="scientific">Xaviernesmea oryzae</name>
    <dbReference type="NCBI Taxonomy" id="464029"/>
    <lineage>
        <taxon>Bacteria</taxon>
        <taxon>Pseudomonadati</taxon>
        <taxon>Pseudomonadota</taxon>
        <taxon>Alphaproteobacteria</taxon>
        <taxon>Hyphomicrobiales</taxon>
        <taxon>Rhizobiaceae</taxon>
        <taxon>Rhizobium/Agrobacterium group</taxon>
        <taxon>Xaviernesmea</taxon>
    </lineage>
</organism>
<evidence type="ECO:0000313" key="1">
    <source>
        <dbReference type="EMBL" id="OLP58122.1"/>
    </source>
</evidence>